<dbReference type="KEGG" id="raj:RA11412_1272"/>
<keyword evidence="2" id="KW-1185">Reference proteome</keyword>
<evidence type="ECO:0000313" key="2">
    <source>
        <dbReference type="Proteomes" id="UP000250241"/>
    </source>
</evidence>
<dbReference type="Proteomes" id="UP000250241">
    <property type="component" value="Chromosome"/>
</dbReference>
<proteinExistence type="predicted"/>
<dbReference type="AlphaFoldDB" id="A0A2Z5QZ39"/>
<organism evidence="1 2">
    <name type="scientific">Rothia aeria</name>
    <dbReference type="NCBI Taxonomy" id="172042"/>
    <lineage>
        <taxon>Bacteria</taxon>
        <taxon>Bacillati</taxon>
        <taxon>Actinomycetota</taxon>
        <taxon>Actinomycetes</taxon>
        <taxon>Micrococcales</taxon>
        <taxon>Micrococcaceae</taxon>
        <taxon>Rothia</taxon>
    </lineage>
</organism>
<name>A0A2Z5QZ39_9MICC</name>
<reference evidence="1 2" key="1">
    <citation type="submission" date="2016-10" db="EMBL/GenBank/DDBJ databases">
        <title>Genome sequence of Rothia aeria strain JCM11412.</title>
        <authorList>
            <person name="Nambu T."/>
        </authorList>
    </citation>
    <scope>NUCLEOTIDE SEQUENCE [LARGE SCALE GENOMIC DNA]</scope>
    <source>
        <strain evidence="1 2">JCM 11412</strain>
    </source>
</reference>
<evidence type="ECO:0000313" key="1">
    <source>
        <dbReference type="EMBL" id="BAV87571.1"/>
    </source>
</evidence>
<protein>
    <submittedName>
        <fullName evidence="1">Uncharacterized protein</fullName>
    </submittedName>
</protein>
<gene>
    <name evidence="1" type="ORF">RA11412_1272</name>
</gene>
<dbReference type="EMBL" id="AP017895">
    <property type="protein sequence ID" value="BAV87571.1"/>
    <property type="molecule type" value="Genomic_DNA"/>
</dbReference>
<accession>A0A2Z5QZ39</accession>
<sequence>MHEAFFFFPKRPLENRALTAVESNEVAAPRSWPAIAVFAQNGVEISAGERLKMSLVCKAS</sequence>